<name>A0ABV9QCY8_9BURK</name>
<gene>
    <name evidence="3" type="ORF">ACFO6X_06645</name>
</gene>
<evidence type="ECO:0000313" key="3">
    <source>
        <dbReference type="EMBL" id="MFC4788661.1"/>
    </source>
</evidence>
<keyword evidence="2" id="KW-0732">Signal</keyword>
<dbReference type="EMBL" id="JBHSHJ010000004">
    <property type="protein sequence ID" value="MFC4788661.1"/>
    <property type="molecule type" value="Genomic_DNA"/>
</dbReference>
<feature type="compositionally biased region" description="Low complexity" evidence="1">
    <location>
        <begin position="61"/>
        <end position="88"/>
    </location>
</feature>
<reference evidence="4" key="1">
    <citation type="journal article" date="2019" name="Int. J. Syst. Evol. Microbiol.">
        <title>The Global Catalogue of Microorganisms (GCM) 10K type strain sequencing project: providing services to taxonomists for standard genome sequencing and annotation.</title>
        <authorList>
            <consortium name="The Broad Institute Genomics Platform"/>
            <consortium name="The Broad Institute Genome Sequencing Center for Infectious Disease"/>
            <person name="Wu L."/>
            <person name="Ma J."/>
        </authorList>
    </citation>
    <scope>NUCLEOTIDE SEQUENCE [LARGE SCALE GENOMIC DNA]</scope>
    <source>
        <strain evidence="4">CCUG 49452</strain>
    </source>
</reference>
<comment type="caution">
    <text evidence="3">The sequence shown here is derived from an EMBL/GenBank/DDBJ whole genome shotgun (WGS) entry which is preliminary data.</text>
</comment>
<dbReference type="Proteomes" id="UP001596001">
    <property type="component" value="Unassembled WGS sequence"/>
</dbReference>
<evidence type="ECO:0000256" key="2">
    <source>
        <dbReference type="SAM" id="SignalP"/>
    </source>
</evidence>
<feature type="chain" id="PRO_5047028643" evidence="2">
    <location>
        <begin position="26"/>
        <end position="171"/>
    </location>
</feature>
<proteinExistence type="predicted"/>
<feature type="signal peptide" evidence="2">
    <location>
        <begin position="1"/>
        <end position="25"/>
    </location>
</feature>
<feature type="compositionally biased region" description="Basic and acidic residues" evidence="1">
    <location>
        <begin position="91"/>
        <end position="102"/>
    </location>
</feature>
<evidence type="ECO:0000313" key="4">
    <source>
        <dbReference type="Proteomes" id="UP001596001"/>
    </source>
</evidence>
<organism evidence="3 4">
    <name type="scientific">Giesbergeria sinuosa</name>
    <dbReference type="NCBI Taxonomy" id="80883"/>
    <lineage>
        <taxon>Bacteria</taxon>
        <taxon>Pseudomonadati</taxon>
        <taxon>Pseudomonadota</taxon>
        <taxon>Betaproteobacteria</taxon>
        <taxon>Burkholderiales</taxon>
        <taxon>Comamonadaceae</taxon>
        <taxon>Giesbergeria</taxon>
    </lineage>
</organism>
<keyword evidence="4" id="KW-1185">Reference proteome</keyword>
<protein>
    <submittedName>
        <fullName evidence="3">Uncharacterized protein</fullName>
    </submittedName>
</protein>
<sequence length="171" mass="18592">MKKTRFIWLSGLLFALLGAPVVAGAQDRIYRCGNEYTNNANQARERGCKPVDGGNVTVLQSNPASPRSSTAAPTSSKPAPVASPAGAPRVDNGEQRARDSDARAILEAELRKAQTRLADLEKEYNNGAPERNALDLRNPQRYAERTAELKAHIARTESDIAGIQREIGRLK</sequence>
<evidence type="ECO:0000256" key="1">
    <source>
        <dbReference type="SAM" id="MobiDB-lite"/>
    </source>
</evidence>
<feature type="region of interest" description="Disordered" evidence="1">
    <location>
        <begin position="44"/>
        <end position="102"/>
    </location>
</feature>
<dbReference type="RefSeq" id="WP_382431306.1">
    <property type="nucleotide sequence ID" value="NZ_JBHSHJ010000004.1"/>
</dbReference>
<accession>A0ABV9QCY8</accession>